<name>A0AAF3FQC7_9BILA</name>
<organism evidence="2 4">
    <name type="scientific">Mesorhabditis belari</name>
    <dbReference type="NCBI Taxonomy" id="2138241"/>
    <lineage>
        <taxon>Eukaryota</taxon>
        <taxon>Metazoa</taxon>
        <taxon>Ecdysozoa</taxon>
        <taxon>Nematoda</taxon>
        <taxon>Chromadorea</taxon>
        <taxon>Rhabditida</taxon>
        <taxon>Rhabditina</taxon>
        <taxon>Rhabditomorpha</taxon>
        <taxon>Rhabditoidea</taxon>
        <taxon>Rhabditidae</taxon>
        <taxon>Mesorhabditinae</taxon>
        <taxon>Mesorhabditis</taxon>
    </lineage>
</organism>
<evidence type="ECO:0000313" key="4">
    <source>
        <dbReference type="WBParaSite" id="MBELARI_LOCUS8887"/>
    </source>
</evidence>
<proteinExistence type="predicted"/>
<accession>A0AAF3FQC7</accession>
<feature type="transmembrane region" description="Helical" evidence="1">
    <location>
        <begin position="12"/>
        <end position="29"/>
    </location>
</feature>
<evidence type="ECO:0000313" key="3">
    <source>
        <dbReference type="WBParaSite" id="MBELARI_LOCUS8612"/>
    </source>
</evidence>
<feature type="transmembrane region" description="Helical" evidence="1">
    <location>
        <begin position="49"/>
        <end position="71"/>
    </location>
</feature>
<keyword evidence="1" id="KW-0472">Membrane</keyword>
<sequence>MISESIKPLRISPVMLALLHIAMSQYFYNEIPADSIDLPVPSRFASHPIPFPILSAHNLLYLVPIAIFLLIHTKAIPEIQPRIR</sequence>
<dbReference type="AlphaFoldDB" id="A0AAF3FQC7"/>
<dbReference type="WBParaSite" id="MBELARI_LOCUS8887">
    <property type="protein sequence ID" value="MBELARI_LOCUS8887"/>
    <property type="gene ID" value="MBELARI_LOCUS8887"/>
</dbReference>
<keyword evidence="1" id="KW-0812">Transmembrane</keyword>
<protein>
    <submittedName>
        <fullName evidence="3 4">Uncharacterized protein</fullName>
    </submittedName>
</protein>
<evidence type="ECO:0000256" key="1">
    <source>
        <dbReference type="SAM" id="Phobius"/>
    </source>
</evidence>
<reference evidence="3 4" key="1">
    <citation type="submission" date="2024-02" db="UniProtKB">
        <authorList>
            <consortium name="WormBaseParasite"/>
        </authorList>
    </citation>
    <scope>IDENTIFICATION</scope>
</reference>
<keyword evidence="1" id="KW-1133">Transmembrane helix</keyword>
<dbReference type="Proteomes" id="UP000887575">
    <property type="component" value="Unassembled WGS sequence"/>
</dbReference>
<evidence type="ECO:0000313" key="2">
    <source>
        <dbReference type="Proteomes" id="UP000887575"/>
    </source>
</evidence>
<dbReference type="WBParaSite" id="MBELARI_LOCUS8612">
    <property type="protein sequence ID" value="MBELARI_LOCUS8612"/>
    <property type="gene ID" value="MBELARI_LOCUS8612"/>
</dbReference>
<keyword evidence="2" id="KW-1185">Reference proteome</keyword>